<gene>
    <name evidence="3" type="ORF">AXA84_0462</name>
</gene>
<keyword evidence="2" id="KW-0472">Membrane</keyword>
<dbReference type="EMBL" id="LTBM01000024">
    <property type="protein sequence ID" value="KXT29031.1"/>
    <property type="molecule type" value="Genomic_DNA"/>
</dbReference>
<feature type="transmembrane region" description="Helical" evidence="2">
    <location>
        <begin position="12"/>
        <end position="32"/>
    </location>
</feature>
<dbReference type="PATRIC" id="fig|203274.3.peg.312"/>
<dbReference type="AlphaFoldDB" id="A0A139JPW8"/>
<sequence>MNLYFTKNKKSFTHHFLCLIFIILFFFLIVNFKDNQVFADNKKYKNNSISEITGRRNLIILRSIEQRRIRRNIELQRQRNAELETEINDLRQNINALNRENEELRNFLSNNRTNNSVNQNNNYQNH</sequence>
<feature type="coiled-coil region" evidence="1">
    <location>
        <begin position="66"/>
        <end position="114"/>
    </location>
</feature>
<reference evidence="3 4" key="1">
    <citation type="submission" date="2016-02" db="EMBL/GenBank/DDBJ databases">
        <title>A draft genome sequence of Candidatus Phytoplasma oryzae strain Mbita1, the causative agent of Napier Grass stunt disease in Kenya.</title>
        <authorList>
            <person name="Fischer A."/>
            <person name="Santa-Cruz I."/>
            <person name="Wambua L."/>
            <person name="Olds C."/>
            <person name="Midega C."/>
            <person name="Dickinson M."/>
            <person name="Kawicha P."/>
            <person name="Khan Z."/>
            <person name="Masiga D."/>
            <person name="Jores J."/>
            <person name="Bernd S."/>
        </authorList>
    </citation>
    <scope>NUCLEOTIDE SEQUENCE [LARGE SCALE GENOMIC DNA]</scope>
    <source>
        <strain evidence="3">Mbita1</strain>
    </source>
</reference>
<accession>A0A139JPW8</accession>
<evidence type="ECO:0000313" key="3">
    <source>
        <dbReference type="EMBL" id="KXT29031.1"/>
    </source>
</evidence>
<dbReference type="RefSeq" id="WP_066540775.1">
    <property type="nucleotide sequence ID" value="NZ_LTBM01000024.1"/>
</dbReference>
<name>A0A139JPW8_9MOLU</name>
<dbReference type="Proteomes" id="UP000070069">
    <property type="component" value="Unassembled WGS sequence"/>
</dbReference>
<keyword evidence="2" id="KW-0812">Transmembrane</keyword>
<organism evidence="3 4">
    <name type="scientific">Candidatus Phytoplasma oryzae</name>
    <dbReference type="NCBI Taxonomy" id="203274"/>
    <lineage>
        <taxon>Bacteria</taxon>
        <taxon>Bacillati</taxon>
        <taxon>Mycoplasmatota</taxon>
        <taxon>Mollicutes</taxon>
        <taxon>Acholeplasmatales</taxon>
        <taxon>Acholeplasmataceae</taxon>
        <taxon>Candidatus Phytoplasma</taxon>
        <taxon>16SrXI (Rice yellow dwarf group)</taxon>
    </lineage>
</organism>
<evidence type="ECO:0000256" key="2">
    <source>
        <dbReference type="SAM" id="Phobius"/>
    </source>
</evidence>
<protein>
    <submittedName>
        <fullName evidence="3">Uncharacterized protein</fullName>
    </submittedName>
</protein>
<keyword evidence="2" id="KW-1133">Transmembrane helix</keyword>
<proteinExistence type="predicted"/>
<comment type="caution">
    <text evidence="3">The sequence shown here is derived from an EMBL/GenBank/DDBJ whole genome shotgun (WGS) entry which is preliminary data.</text>
</comment>
<evidence type="ECO:0000256" key="1">
    <source>
        <dbReference type="SAM" id="Coils"/>
    </source>
</evidence>
<keyword evidence="1" id="KW-0175">Coiled coil</keyword>
<evidence type="ECO:0000313" key="4">
    <source>
        <dbReference type="Proteomes" id="UP000070069"/>
    </source>
</evidence>